<name>A0A162WSR4_9FLAO</name>
<keyword evidence="3" id="KW-1185">Reference proteome</keyword>
<dbReference type="OrthoDB" id="8764943at2"/>
<dbReference type="STRING" id="1642818.AWE51_17095"/>
<proteinExistence type="predicted"/>
<sequence length="773" mass="88603">MRPIICFLILFIYCNVYSQHQYSISGIISNQDNTPLNSGDILLIDKKDNSTVGYTIVNQGKFSFTNLEIGAYILSISCIGYEKKIEEILLNKNKSITITLQKSRVALDEVTIKGIKNNIKFANGNIKVEIENSVFKSLPTTTAVLSKLPGIQISPNQESISIIGRGTPLLYLDNQKINFDQLKALAVDDIKDIEIIDNPSAKYEAEGRSLILITRKRDVLDGYKIQLSETASFKRRLDNYAGLNSTFKKKQLELRANFNYNQIGFWEAVDSKLDIPDENIKSEISVNSIGPRPQFVMGSGVFYSLNKNDYLSGQVNFRTQTDRFPILASTFLQQDLQEDFILTETKNDEERSFFSSNINLNKKITNTSNLFFGIQYSSYVRHLKSNIFNNLNQMGFVASQNRDQKYQIEALATRIDLEKEFDKNVKLEIGGSISHANALATSDFNFLRPISKRTSKYDYQEDIYASYAELSAKKNKYNFSLGIRSETNVVKGSFRKESNPLIDRKKTRLFPKVKFTIPIDSTKSLHLNYNTTISRPSFLNASSISTFISPFSEFSRNVNLKPTITTEISANIQLKKHSLYLNYYTEKDPIFYAVRYTPSENRTISSPQNFSEESGYQIRYTNTTTYKLWSTTNSLSVLNSKIKDDLAILNKVKPYLYYYSNNEFKLPHETTLGLNFWGFTKRYQGVFKRNAMFVLGASFTKIFFKDLTVAINVNDVFRNMNFIDVSTINSINTENIYYVNAQELSISIKYFFGKVKKPSFKNKDIDENINRLR</sequence>
<gene>
    <name evidence="2" type="ORF">AWE51_17095</name>
</gene>
<protein>
    <recommendedName>
        <fullName evidence="1">Outer membrane protein beta-barrel domain-containing protein</fullName>
    </recommendedName>
</protein>
<dbReference type="InterPro" id="IPR008969">
    <property type="entry name" value="CarboxyPept-like_regulatory"/>
</dbReference>
<dbReference type="AlphaFoldDB" id="A0A162WSR4"/>
<dbReference type="EMBL" id="LQRT01000058">
    <property type="protein sequence ID" value="KZS38277.1"/>
    <property type="molecule type" value="Genomic_DNA"/>
</dbReference>
<dbReference type="SUPFAM" id="SSF56935">
    <property type="entry name" value="Porins"/>
    <property type="match status" value="1"/>
</dbReference>
<reference evidence="2 3" key="1">
    <citation type="submission" date="2016-01" db="EMBL/GenBank/DDBJ databases">
        <title>The draft genome sequence of Aquimarina sp. RZW4-3-2.</title>
        <authorList>
            <person name="Wang Y."/>
        </authorList>
    </citation>
    <scope>NUCLEOTIDE SEQUENCE [LARGE SCALE GENOMIC DNA]</scope>
    <source>
        <strain evidence="2 3">RZW4-3-2</strain>
    </source>
</reference>
<dbReference type="RefSeq" id="WP_082832591.1">
    <property type="nucleotide sequence ID" value="NZ_LQRT01000058.1"/>
</dbReference>
<evidence type="ECO:0000259" key="1">
    <source>
        <dbReference type="Pfam" id="PF14905"/>
    </source>
</evidence>
<evidence type="ECO:0000313" key="2">
    <source>
        <dbReference type="EMBL" id="KZS38277.1"/>
    </source>
</evidence>
<organism evidence="2 3">
    <name type="scientific">Aquimarina aggregata</name>
    <dbReference type="NCBI Taxonomy" id="1642818"/>
    <lineage>
        <taxon>Bacteria</taxon>
        <taxon>Pseudomonadati</taxon>
        <taxon>Bacteroidota</taxon>
        <taxon>Flavobacteriia</taxon>
        <taxon>Flavobacteriales</taxon>
        <taxon>Flavobacteriaceae</taxon>
        <taxon>Aquimarina</taxon>
    </lineage>
</organism>
<dbReference type="Proteomes" id="UP000076715">
    <property type="component" value="Unassembled WGS sequence"/>
</dbReference>
<dbReference type="SUPFAM" id="SSF49464">
    <property type="entry name" value="Carboxypeptidase regulatory domain-like"/>
    <property type="match status" value="1"/>
</dbReference>
<comment type="caution">
    <text evidence="2">The sequence shown here is derived from an EMBL/GenBank/DDBJ whole genome shotgun (WGS) entry which is preliminary data.</text>
</comment>
<feature type="domain" description="Outer membrane protein beta-barrel" evidence="1">
    <location>
        <begin position="366"/>
        <end position="750"/>
    </location>
</feature>
<dbReference type="Pfam" id="PF14905">
    <property type="entry name" value="OMP_b-brl_3"/>
    <property type="match status" value="1"/>
</dbReference>
<accession>A0A162WSR4</accession>
<dbReference type="InterPro" id="IPR041700">
    <property type="entry name" value="OMP_b-brl_3"/>
</dbReference>
<evidence type="ECO:0000313" key="3">
    <source>
        <dbReference type="Proteomes" id="UP000076715"/>
    </source>
</evidence>